<dbReference type="AlphaFoldDB" id="A0A2H0V0T2"/>
<sequence length="165" mass="18305">METTNNQGEGVEKVFVHRSLNVLASHNLRVVMEVESVFAFLQTLMLEVSILPMPDCTYEGLNFTGEAFRGKEVIATVLMFLEDNKGIKITADAPEELLDDLVSLNFKLQFNPDFFAEDSDKEDTPLFQGVISIPDSLPENDGGKAAEYDVNITFTAACTLSLFDK</sequence>
<dbReference type="EMBL" id="PFAT01000003">
    <property type="protein sequence ID" value="PIR92693.1"/>
    <property type="molecule type" value="Genomic_DNA"/>
</dbReference>
<reference evidence="2" key="1">
    <citation type="submission" date="2017-09" db="EMBL/GenBank/DDBJ databases">
        <title>Depth-based differentiation of microbial function through sediment-hosted aquifers and enrichment of novel symbionts in the deep terrestrial subsurface.</title>
        <authorList>
            <person name="Probst A.J."/>
            <person name="Ladd B."/>
            <person name="Jarett J.K."/>
            <person name="Geller-Mcgrath D.E."/>
            <person name="Sieber C.M.K."/>
            <person name="Emerson J.B."/>
            <person name="Anantharaman K."/>
            <person name="Thomas B.C."/>
            <person name="Malmstrom R."/>
            <person name="Stieglmeier M."/>
            <person name="Klingl A."/>
            <person name="Woyke T."/>
            <person name="Ryan C.M."/>
            <person name="Banfield J.F."/>
        </authorList>
    </citation>
    <scope>NUCLEOTIDE SEQUENCE [LARGE SCALE GENOMIC DNA]</scope>
</reference>
<proteinExistence type="predicted"/>
<accession>A0A2H0V0T2</accession>
<organism evidence="1 2">
    <name type="scientific">Candidatus Falkowbacteria bacterium CG10_big_fil_rev_8_21_14_0_10_44_15</name>
    <dbReference type="NCBI Taxonomy" id="1974569"/>
    <lineage>
        <taxon>Bacteria</taxon>
        <taxon>Candidatus Falkowiibacteriota</taxon>
    </lineage>
</organism>
<evidence type="ECO:0000313" key="1">
    <source>
        <dbReference type="EMBL" id="PIR92693.1"/>
    </source>
</evidence>
<comment type="caution">
    <text evidence="1">The sequence shown here is derived from an EMBL/GenBank/DDBJ whole genome shotgun (WGS) entry which is preliminary data.</text>
</comment>
<name>A0A2H0V0T2_9BACT</name>
<protein>
    <submittedName>
        <fullName evidence="1">Uncharacterized protein</fullName>
    </submittedName>
</protein>
<dbReference type="Proteomes" id="UP000228510">
    <property type="component" value="Unassembled WGS sequence"/>
</dbReference>
<evidence type="ECO:0000313" key="2">
    <source>
        <dbReference type="Proteomes" id="UP000228510"/>
    </source>
</evidence>
<gene>
    <name evidence="1" type="ORF">COU01_00250</name>
</gene>